<dbReference type="OrthoDB" id="2889099at2"/>
<sequence>MSEQGNDQIDEQQLIAYITSKTKASEADVKLVLKHEMTFINNAQENAAGEVEVDSDELVDYILKQRDVKLDELTVETILDLEMEYLMDQGVAGYID</sequence>
<dbReference type="RefSeq" id="WP_046231172.1">
    <property type="nucleotide sequence ID" value="NZ_FONN01000036.1"/>
</dbReference>
<accession>A0A1I2IL49</accession>
<name>A0A1I2IL49_9BACL</name>
<keyword evidence="2" id="KW-1185">Reference proteome</keyword>
<evidence type="ECO:0000313" key="2">
    <source>
        <dbReference type="Proteomes" id="UP000183410"/>
    </source>
</evidence>
<dbReference type="AlphaFoldDB" id="A0A1I2IL49"/>
<protein>
    <submittedName>
        <fullName evidence="1">Uncharacterized protein</fullName>
    </submittedName>
</protein>
<reference evidence="2" key="1">
    <citation type="submission" date="2016-10" db="EMBL/GenBank/DDBJ databases">
        <authorList>
            <person name="Varghese N."/>
            <person name="Submissions S."/>
        </authorList>
    </citation>
    <scope>NUCLEOTIDE SEQUENCE [LARGE SCALE GENOMIC DNA]</scope>
    <source>
        <strain evidence="2">CGMCC 1.10223</strain>
    </source>
</reference>
<dbReference type="EMBL" id="FONN01000036">
    <property type="protein sequence ID" value="SFF41767.1"/>
    <property type="molecule type" value="Genomic_DNA"/>
</dbReference>
<organism evidence="1 2">
    <name type="scientific">Paenibacillus algorifonticola</name>
    <dbReference type="NCBI Taxonomy" id="684063"/>
    <lineage>
        <taxon>Bacteria</taxon>
        <taxon>Bacillati</taxon>
        <taxon>Bacillota</taxon>
        <taxon>Bacilli</taxon>
        <taxon>Bacillales</taxon>
        <taxon>Paenibacillaceae</taxon>
        <taxon>Paenibacillus</taxon>
    </lineage>
</organism>
<dbReference type="Proteomes" id="UP000183410">
    <property type="component" value="Unassembled WGS sequence"/>
</dbReference>
<gene>
    <name evidence="1" type="ORF">SAMN04487969_13641</name>
</gene>
<proteinExistence type="predicted"/>
<evidence type="ECO:0000313" key="1">
    <source>
        <dbReference type="EMBL" id="SFF41767.1"/>
    </source>
</evidence>